<evidence type="ECO:0000313" key="2">
    <source>
        <dbReference type="EMBL" id="PLW19784.1"/>
    </source>
</evidence>
<name>A0A2N5T2U8_9BASI</name>
<evidence type="ECO:0000313" key="3">
    <source>
        <dbReference type="Proteomes" id="UP000235392"/>
    </source>
</evidence>
<gene>
    <name evidence="2" type="ORF">PCASD_20815</name>
</gene>
<proteinExistence type="predicted"/>
<protein>
    <submittedName>
        <fullName evidence="2">Uncharacterized protein</fullName>
    </submittedName>
</protein>
<dbReference type="EMBL" id="PGCI01000709">
    <property type="protein sequence ID" value="PLW19784.1"/>
    <property type="molecule type" value="Genomic_DNA"/>
</dbReference>
<dbReference type="Proteomes" id="UP000235392">
    <property type="component" value="Unassembled WGS sequence"/>
</dbReference>
<dbReference type="AlphaFoldDB" id="A0A2N5T2U8"/>
<organism evidence="2 3">
    <name type="scientific">Puccinia coronata f. sp. avenae</name>
    <dbReference type="NCBI Taxonomy" id="200324"/>
    <lineage>
        <taxon>Eukaryota</taxon>
        <taxon>Fungi</taxon>
        <taxon>Dikarya</taxon>
        <taxon>Basidiomycota</taxon>
        <taxon>Pucciniomycotina</taxon>
        <taxon>Pucciniomycetes</taxon>
        <taxon>Pucciniales</taxon>
        <taxon>Pucciniaceae</taxon>
        <taxon>Puccinia</taxon>
    </lineage>
</organism>
<accession>A0A2N5T2U8</accession>
<comment type="caution">
    <text evidence="2">The sequence shown here is derived from an EMBL/GenBank/DDBJ whole genome shotgun (WGS) entry which is preliminary data.</text>
</comment>
<sequence>MAVVDYHPDQLQRAHETHAKHLNLRRHCPSMNVSPDWACKPRHGPGPTSPPGPTDTCHLTGVRIEVPSTTPVYR</sequence>
<reference evidence="2 3" key="1">
    <citation type="submission" date="2017-11" db="EMBL/GenBank/DDBJ databases">
        <title>De novo assembly and phasing of dikaryotic genomes from two isolates of Puccinia coronata f. sp. avenae, the causal agent of oat crown rust.</title>
        <authorList>
            <person name="Miller M.E."/>
            <person name="Zhang Y."/>
            <person name="Omidvar V."/>
            <person name="Sperschneider J."/>
            <person name="Schwessinger B."/>
            <person name="Raley C."/>
            <person name="Palmer J.M."/>
            <person name="Garnica D."/>
            <person name="Upadhyaya N."/>
            <person name="Rathjen J."/>
            <person name="Taylor J.M."/>
            <person name="Park R.F."/>
            <person name="Dodds P.N."/>
            <person name="Hirsch C.D."/>
            <person name="Kianian S.F."/>
            <person name="Figueroa M."/>
        </authorList>
    </citation>
    <scope>NUCLEOTIDE SEQUENCE [LARGE SCALE GENOMIC DNA]</scope>
    <source>
        <strain evidence="2">12SD80</strain>
    </source>
</reference>
<feature type="region of interest" description="Disordered" evidence="1">
    <location>
        <begin position="33"/>
        <end position="74"/>
    </location>
</feature>
<evidence type="ECO:0000256" key="1">
    <source>
        <dbReference type="SAM" id="MobiDB-lite"/>
    </source>
</evidence>